<reference evidence="3 4" key="1">
    <citation type="submission" date="2018-06" db="EMBL/GenBank/DDBJ databases">
        <title>Lujinxingia sediminis gen. nov. sp. nov., a new facultative anaerobic member of the class Deltaproteobacteria, and proposal of Lujinxingaceae fam. nov.</title>
        <authorList>
            <person name="Guo L.-Y."/>
            <person name="Li C.-M."/>
            <person name="Wang S."/>
            <person name="Du Z.-J."/>
        </authorList>
    </citation>
    <scope>NUCLEOTIDE SEQUENCE [LARGE SCALE GENOMIC DNA]</scope>
    <source>
        <strain evidence="3 4">FA350</strain>
    </source>
</reference>
<name>A0A2Z4FK78_9DELT</name>
<sequence>MSHQISFKDNIASLETALATARAELAELEKRSQNYDLKTQETREALENLRCALRGEVPETKSRQASGSLTSLEVNPESGRPALGANKLRAFVLSWARAIKHFAPSTFSTFCARSKMNYLKA</sequence>
<dbReference type="Proteomes" id="UP000249799">
    <property type="component" value="Chromosome"/>
</dbReference>
<feature type="region of interest" description="Disordered" evidence="2">
    <location>
        <begin position="57"/>
        <end position="78"/>
    </location>
</feature>
<dbReference type="AlphaFoldDB" id="A0A2Z4FK78"/>
<evidence type="ECO:0000256" key="1">
    <source>
        <dbReference type="SAM" id="Coils"/>
    </source>
</evidence>
<evidence type="ECO:0000313" key="4">
    <source>
        <dbReference type="Proteomes" id="UP000249799"/>
    </source>
</evidence>
<dbReference type="OrthoDB" id="5511828at2"/>
<organism evidence="3 4">
    <name type="scientific">Bradymonas sediminis</name>
    <dbReference type="NCBI Taxonomy" id="1548548"/>
    <lineage>
        <taxon>Bacteria</taxon>
        <taxon>Deltaproteobacteria</taxon>
        <taxon>Bradymonadales</taxon>
        <taxon>Bradymonadaceae</taxon>
        <taxon>Bradymonas</taxon>
    </lineage>
</organism>
<dbReference type="KEGG" id="bsed:DN745_06940"/>
<accession>A0A2Z4FK78</accession>
<dbReference type="EMBL" id="CP030032">
    <property type="protein sequence ID" value="AWV89084.1"/>
    <property type="molecule type" value="Genomic_DNA"/>
</dbReference>
<dbReference type="RefSeq" id="WP_111333300.1">
    <property type="nucleotide sequence ID" value="NZ_CP030032.1"/>
</dbReference>
<gene>
    <name evidence="3" type="ORF">DN745_06940</name>
</gene>
<evidence type="ECO:0000256" key="2">
    <source>
        <dbReference type="SAM" id="MobiDB-lite"/>
    </source>
</evidence>
<protein>
    <submittedName>
        <fullName evidence="3">Uncharacterized protein</fullName>
    </submittedName>
</protein>
<feature type="coiled-coil region" evidence="1">
    <location>
        <begin position="11"/>
        <end position="45"/>
    </location>
</feature>
<feature type="compositionally biased region" description="Polar residues" evidence="2">
    <location>
        <begin position="63"/>
        <end position="73"/>
    </location>
</feature>
<keyword evidence="1" id="KW-0175">Coiled coil</keyword>
<proteinExistence type="predicted"/>
<keyword evidence="4" id="KW-1185">Reference proteome</keyword>
<evidence type="ECO:0000313" key="3">
    <source>
        <dbReference type="EMBL" id="AWV89084.1"/>
    </source>
</evidence>